<dbReference type="InterPro" id="IPR000835">
    <property type="entry name" value="HTH_MarR-typ"/>
</dbReference>
<evidence type="ECO:0000256" key="1">
    <source>
        <dbReference type="ARBA" id="ARBA00023015"/>
    </source>
</evidence>
<organism evidence="6 7">
    <name type="scientific">Fusicatenibacter faecihominis</name>
    <dbReference type="NCBI Taxonomy" id="2881276"/>
    <lineage>
        <taxon>Bacteria</taxon>
        <taxon>Bacillati</taxon>
        <taxon>Bacillota</taxon>
        <taxon>Clostridia</taxon>
        <taxon>Lachnospirales</taxon>
        <taxon>Lachnospiraceae</taxon>
        <taxon>Fusicatenibacter</taxon>
    </lineage>
</organism>
<evidence type="ECO:0000256" key="3">
    <source>
        <dbReference type="ARBA" id="ARBA00023163"/>
    </source>
</evidence>
<dbReference type="SMART" id="SM00347">
    <property type="entry name" value="HTH_MARR"/>
    <property type="match status" value="1"/>
</dbReference>
<evidence type="ECO:0000256" key="2">
    <source>
        <dbReference type="ARBA" id="ARBA00023125"/>
    </source>
</evidence>
<dbReference type="GO" id="GO:0003677">
    <property type="term" value="F:DNA binding"/>
    <property type="evidence" value="ECO:0007669"/>
    <property type="project" value="UniProtKB-KW"/>
</dbReference>
<sequence length="166" mass="19416">MSDRVELKHLEMENQKYQFRYLRNQLNEKKLYRGDPRLLMYVYFHDGRKQAEIAKGLCVKPASLTVMLQRMEQAGLVNRKSDEQDQRVQRVYITELGRETSKKTVELFQKAVKGFFEGVSEEELAVYQGVLEKVKENVLRMLDETSGSETAEQESERTTCLSLQNI</sequence>
<dbReference type="SUPFAM" id="SSF46785">
    <property type="entry name" value="Winged helix' DNA-binding domain"/>
    <property type="match status" value="1"/>
</dbReference>
<proteinExistence type="predicted"/>
<gene>
    <name evidence="6" type="ORF">LKD71_01535</name>
</gene>
<dbReference type="InterPro" id="IPR036388">
    <property type="entry name" value="WH-like_DNA-bd_sf"/>
</dbReference>
<dbReference type="InterPro" id="IPR036390">
    <property type="entry name" value="WH_DNA-bd_sf"/>
</dbReference>
<dbReference type="GO" id="GO:0003700">
    <property type="term" value="F:DNA-binding transcription factor activity"/>
    <property type="evidence" value="ECO:0007669"/>
    <property type="project" value="InterPro"/>
</dbReference>
<keyword evidence="7" id="KW-1185">Reference proteome</keyword>
<protein>
    <submittedName>
        <fullName evidence="6">MarR family transcriptional regulator</fullName>
    </submittedName>
</protein>
<reference evidence="6 7" key="1">
    <citation type="submission" date="2021-10" db="EMBL/GenBank/DDBJ databases">
        <title>Anaerobic single-cell dispensing facilitates the cultivation of human gut bacteria.</title>
        <authorList>
            <person name="Afrizal A."/>
        </authorList>
    </citation>
    <scope>NUCLEOTIDE SEQUENCE [LARGE SCALE GENOMIC DNA]</scope>
    <source>
        <strain evidence="6 7">CLA-AA-H277</strain>
    </source>
</reference>
<keyword evidence="2" id="KW-0238">DNA-binding</keyword>
<dbReference type="RefSeq" id="WP_178046163.1">
    <property type="nucleotide sequence ID" value="NZ_JAJEPR010000002.1"/>
</dbReference>
<dbReference type="Proteomes" id="UP001197875">
    <property type="component" value="Unassembled WGS sequence"/>
</dbReference>
<dbReference type="Gene3D" id="1.10.10.10">
    <property type="entry name" value="Winged helix-like DNA-binding domain superfamily/Winged helix DNA-binding domain"/>
    <property type="match status" value="1"/>
</dbReference>
<evidence type="ECO:0000259" key="5">
    <source>
        <dbReference type="PROSITE" id="PS50995"/>
    </source>
</evidence>
<dbReference type="PRINTS" id="PR00598">
    <property type="entry name" value="HTHMARR"/>
</dbReference>
<dbReference type="PANTHER" id="PTHR42756">
    <property type="entry name" value="TRANSCRIPTIONAL REGULATOR, MARR"/>
    <property type="match status" value="1"/>
</dbReference>
<name>A0AAE3J4J7_9FIRM</name>
<dbReference type="Pfam" id="PF01047">
    <property type="entry name" value="MarR"/>
    <property type="match status" value="1"/>
</dbReference>
<evidence type="ECO:0000313" key="7">
    <source>
        <dbReference type="Proteomes" id="UP001197875"/>
    </source>
</evidence>
<accession>A0AAE3J4J7</accession>
<comment type="caution">
    <text evidence="6">The sequence shown here is derived from an EMBL/GenBank/DDBJ whole genome shotgun (WGS) entry which is preliminary data.</text>
</comment>
<dbReference type="AlphaFoldDB" id="A0AAE3J4J7"/>
<dbReference type="PROSITE" id="PS50995">
    <property type="entry name" value="HTH_MARR_2"/>
    <property type="match status" value="1"/>
</dbReference>
<dbReference type="EMBL" id="JAJEPR010000002">
    <property type="protein sequence ID" value="MCC2188516.1"/>
    <property type="molecule type" value="Genomic_DNA"/>
</dbReference>
<keyword evidence="1" id="KW-0805">Transcription regulation</keyword>
<evidence type="ECO:0000313" key="6">
    <source>
        <dbReference type="EMBL" id="MCC2188516.1"/>
    </source>
</evidence>
<evidence type="ECO:0000256" key="4">
    <source>
        <dbReference type="SAM" id="MobiDB-lite"/>
    </source>
</evidence>
<keyword evidence="3" id="KW-0804">Transcription</keyword>
<dbReference type="PANTHER" id="PTHR42756:SF1">
    <property type="entry name" value="TRANSCRIPTIONAL REPRESSOR OF EMRAB OPERON"/>
    <property type="match status" value="1"/>
</dbReference>
<feature type="domain" description="HTH marR-type" evidence="5">
    <location>
        <begin position="1"/>
        <end position="136"/>
    </location>
</feature>
<feature type="region of interest" description="Disordered" evidence="4">
    <location>
        <begin position="145"/>
        <end position="166"/>
    </location>
</feature>